<dbReference type="SUPFAM" id="SSF52540">
    <property type="entry name" value="P-loop containing nucleoside triphosphate hydrolases"/>
    <property type="match status" value="1"/>
</dbReference>
<dbReference type="CDD" id="cd00882">
    <property type="entry name" value="Ras_like_GTPase"/>
    <property type="match status" value="1"/>
</dbReference>
<reference evidence="4 5" key="1">
    <citation type="submission" date="2023-05" db="EMBL/GenBank/DDBJ databases">
        <authorList>
            <person name="Gao F."/>
        </authorList>
    </citation>
    <scope>NUCLEOTIDE SEQUENCE [LARGE SCALE GENOMIC DNA]</scope>
    <source>
        <strain evidence="4 5">MIMF12</strain>
    </source>
</reference>
<feature type="domain" description="G" evidence="3">
    <location>
        <begin position="68"/>
        <end position="180"/>
    </location>
</feature>
<proteinExistence type="predicted"/>
<accession>A0ABT7JJV3</accession>
<comment type="caution">
    <text evidence="4">The sequence shown here is derived from an EMBL/GenBank/DDBJ whole genome shotgun (WGS) entry which is preliminary data.</text>
</comment>
<keyword evidence="2" id="KW-0732">Signal</keyword>
<name>A0ABT7JJV3_9DEIO</name>
<dbReference type="InterPro" id="IPR027417">
    <property type="entry name" value="P-loop_NTPase"/>
</dbReference>
<dbReference type="RefSeq" id="WP_285523049.1">
    <property type="nucleotide sequence ID" value="NZ_JASNGB010000066.1"/>
</dbReference>
<dbReference type="EMBL" id="JASNGB010000066">
    <property type="protein sequence ID" value="MDL2344228.1"/>
    <property type="molecule type" value="Genomic_DNA"/>
</dbReference>
<keyword evidence="5" id="KW-1185">Reference proteome</keyword>
<organism evidence="4 5">
    <name type="scientific">Deinococcus rhizophilus</name>
    <dbReference type="NCBI Taxonomy" id="3049544"/>
    <lineage>
        <taxon>Bacteria</taxon>
        <taxon>Thermotogati</taxon>
        <taxon>Deinococcota</taxon>
        <taxon>Deinococci</taxon>
        <taxon>Deinococcales</taxon>
        <taxon>Deinococcaceae</taxon>
        <taxon>Deinococcus</taxon>
    </lineage>
</organism>
<evidence type="ECO:0000313" key="4">
    <source>
        <dbReference type="EMBL" id="MDL2344228.1"/>
    </source>
</evidence>
<feature type="chain" id="PRO_5046469734" evidence="2">
    <location>
        <begin position="22"/>
        <end position="226"/>
    </location>
</feature>
<evidence type="ECO:0000256" key="1">
    <source>
        <dbReference type="SAM" id="MobiDB-lite"/>
    </source>
</evidence>
<sequence>MWWLLALPVAGAIAAAVGALTAESPVSPEPKTKRSGPTSHPQSGHFERILTANLNRLRKELCSSPGRKVALLGQPGAGKSTTLDALTEERVQPRPRIGIGTDMTDWSRNPDVPLCSFFEDILFVDAPGHGTQRHSTEVYLRLFPLEQFEHVLLFIQGKLLESDERLLRYARSRGRRITIVRTHAGGLTDAERELLRADLSRRSGVPAEGVLFLDNRTREGLNALRR</sequence>
<feature type="region of interest" description="Disordered" evidence="1">
    <location>
        <begin position="22"/>
        <end position="45"/>
    </location>
</feature>
<dbReference type="InterPro" id="IPR006073">
    <property type="entry name" value="GTP-bd"/>
</dbReference>
<dbReference type="Gene3D" id="3.40.50.300">
    <property type="entry name" value="P-loop containing nucleotide triphosphate hydrolases"/>
    <property type="match status" value="1"/>
</dbReference>
<dbReference type="Proteomes" id="UP001302059">
    <property type="component" value="Unassembled WGS sequence"/>
</dbReference>
<evidence type="ECO:0000259" key="3">
    <source>
        <dbReference type="Pfam" id="PF01926"/>
    </source>
</evidence>
<feature type="signal peptide" evidence="2">
    <location>
        <begin position="1"/>
        <end position="21"/>
    </location>
</feature>
<protein>
    <submittedName>
        <fullName evidence="4">GTPase domain-containing protein</fullName>
    </submittedName>
</protein>
<evidence type="ECO:0000256" key="2">
    <source>
        <dbReference type="SAM" id="SignalP"/>
    </source>
</evidence>
<evidence type="ECO:0000313" key="5">
    <source>
        <dbReference type="Proteomes" id="UP001302059"/>
    </source>
</evidence>
<gene>
    <name evidence="4" type="ORF">QOL99_08690</name>
</gene>
<dbReference type="Pfam" id="PF01926">
    <property type="entry name" value="MMR_HSR1"/>
    <property type="match status" value="1"/>
</dbReference>